<evidence type="ECO:0000256" key="1">
    <source>
        <dbReference type="ARBA" id="ARBA00008210"/>
    </source>
</evidence>
<dbReference type="HOGENOM" id="CLU_158942_3_2_1"/>
<dbReference type="InParanoid" id="I1HWN8"/>
<comment type="similarity">
    <text evidence="1">Belongs to the protease inhibitor I13 (potato type I serine protease inhibitor) family.</text>
</comment>
<dbReference type="EMBL" id="CM000882">
    <property type="protein sequence ID" value="KQJ93037.1"/>
    <property type="molecule type" value="Genomic_DNA"/>
</dbReference>
<keyword evidence="6" id="KW-1185">Reference proteome</keyword>
<reference evidence="4 5" key="1">
    <citation type="journal article" date="2010" name="Nature">
        <title>Genome sequencing and analysis of the model grass Brachypodium distachyon.</title>
        <authorList>
            <consortium name="International Brachypodium Initiative"/>
        </authorList>
    </citation>
    <scope>NUCLEOTIDE SEQUENCE [LARGE SCALE GENOMIC DNA]</scope>
    <source>
        <strain evidence="4 5">Bd21</strain>
    </source>
</reference>
<accession>I1HWN8</accession>
<evidence type="ECO:0000313" key="5">
    <source>
        <dbReference type="EnsemblPlants" id="KQJ93037"/>
    </source>
</evidence>
<dbReference type="GO" id="GO:0009611">
    <property type="term" value="P:response to wounding"/>
    <property type="evidence" value="ECO:0007669"/>
    <property type="project" value="InterPro"/>
</dbReference>
<keyword evidence="2" id="KW-0646">Protease inhibitor</keyword>
<dbReference type="OrthoDB" id="580986at2759"/>
<dbReference type="InterPro" id="IPR000864">
    <property type="entry name" value="Prot_inh_pot1"/>
</dbReference>
<keyword evidence="3" id="KW-0722">Serine protease inhibitor</keyword>
<dbReference type="Gramene" id="KQJ93037">
    <property type="protein sequence ID" value="KQJ93037"/>
    <property type="gene ID" value="BRADI_3g02390v3"/>
</dbReference>
<evidence type="ECO:0000256" key="2">
    <source>
        <dbReference type="ARBA" id="ARBA00022690"/>
    </source>
</evidence>
<reference evidence="5" key="3">
    <citation type="submission" date="2018-08" db="UniProtKB">
        <authorList>
            <consortium name="EnsemblPlants"/>
        </authorList>
    </citation>
    <scope>IDENTIFICATION</scope>
    <source>
        <strain evidence="5">cv. Bd21</strain>
    </source>
</reference>
<evidence type="ECO:0000256" key="3">
    <source>
        <dbReference type="ARBA" id="ARBA00022900"/>
    </source>
</evidence>
<dbReference type="GO" id="GO:0004867">
    <property type="term" value="F:serine-type endopeptidase inhibitor activity"/>
    <property type="evidence" value="ECO:0007669"/>
    <property type="project" value="UniProtKB-KW"/>
</dbReference>
<dbReference type="OMA" id="RSKTLWP"/>
<dbReference type="Gene3D" id="3.30.10.10">
    <property type="entry name" value="Trypsin Inhibitor V, subunit A"/>
    <property type="match status" value="1"/>
</dbReference>
<dbReference type="Pfam" id="PF00280">
    <property type="entry name" value="potato_inhibit"/>
    <property type="match status" value="1"/>
</dbReference>
<organism evidence="4">
    <name type="scientific">Brachypodium distachyon</name>
    <name type="common">Purple false brome</name>
    <name type="synonym">Trachynia distachya</name>
    <dbReference type="NCBI Taxonomy" id="15368"/>
    <lineage>
        <taxon>Eukaryota</taxon>
        <taxon>Viridiplantae</taxon>
        <taxon>Streptophyta</taxon>
        <taxon>Embryophyta</taxon>
        <taxon>Tracheophyta</taxon>
        <taxon>Spermatophyta</taxon>
        <taxon>Magnoliopsida</taxon>
        <taxon>Liliopsida</taxon>
        <taxon>Poales</taxon>
        <taxon>Poaceae</taxon>
        <taxon>BOP clade</taxon>
        <taxon>Pooideae</taxon>
        <taxon>Stipodae</taxon>
        <taxon>Brachypodieae</taxon>
        <taxon>Brachypodium</taxon>
    </lineage>
</organism>
<dbReference type="Proteomes" id="UP000008810">
    <property type="component" value="Chromosome 3"/>
</dbReference>
<reference evidence="4" key="2">
    <citation type="submission" date="2017-06" db="EMBL/GenBank/DDBJ databases">
        <title>WGS assembly of Brachypodium distachyon.</title>
        <authorList>
            <consortium name="The International Brachypodium Initiative"/>
            <person name="Lucas S."/>
            <person name="Harmon-Smith M."/>
            <person name="Lail K."/>
            <person name="Tice H."/>
            <person name="Grimwood J."/>
            <person name="Bruce D."/>
            <person name="Barry K."/>
            <person name="Shu S."/>
            <person name="Lindquist E."/>
            <person name="Wang M."/>
            <person name="Pitluck S."/>
            <person name="Vogel J.P."/>
            <person name="Garvin D.F."/>
            <person name="Mockler T.C."/>
            <person name="Schmutz J."/>
            <person name="Rokhsar D."/>
            <person name="Bevan M.W."/>
        </authorList>
    </citation>
    <scope>NUCLEOTIDE SEQUENCE</scope>
    <source>
        <strain evidence="4">Bd21</strain>
    </source>
</reference>
<dbReference type="InterPro" id="IPR036354">
    <property type="entry name" value="Prot_inh_pot1_sf"/>
</dbReference>
<evidence type="ECO:0000313" key="6">
    <source>
        <dbReference type="Proteomes" id="UP000008810"/>
    </source>
</evidence>
<dbReference type="eggNOG" id="ENOG502R4XA">
    <property type="taxonomic scope" value="Eukaryota"/>
</dbReference>
<name>I1HWN8_BRADI</name>
<gene>
    <name evidence="4" type="ORF">BRADI_3g02390v3</name>
</gene>
<dbReference type="SUPFAM" id="SSF54654">
    <property type="entry name" value="CI-2 family of serine protease inhibitors"/>
    <property type="match status" value="1"/>
</dbReference>
<proteinExistence type="inferred from homology"/>
<sequence length="74" mass="8223">MAVRPPDHTRTSWPDLVGYPDVNAGLIIAYDRPDLRHVEFYDVGLNGPVGSDLTRAVVFRDPGTRIVVYPPYVG</sequence>
<evidence type="ECO:0000313" key="4">
    <source>
        <dbReference type="EMBL" id="KQJ93037.1"/>
    </source>
</evidence>
<dbReference type="AlphaFoldDB" id="I1HWN8"/>
<protein>
    <submittedName>
        <fullName evidence="4 5">Uncharacterized protein</fullName>
    </submittedName>
</protein>
<dbReference type="EnsemblPlants" id="KQJ93037">
    <property type="protein sequence ID" value="KQJ93037"/>
    <property type="gene ID" value="BRADI_3g02390v3"/>
</dbReference>